<dbReference type="CDD" id="cd18578">
    <property type="entry name" value="ABC_6TM_Pgp_ABCB1_D2_like"/>
    <property type="match status" value="1"/>
</dbReference>
<dbReference type="GO" id="GO:0005524">
    <property type="term" value="F:ATP binding"/>
    <property type="evidence" value="ECO:0007669"/>
    <property type="project" value="InterPro"/>
</dbReference>
<feature type="region of interest" description="Disordered" evidence="5">
    <location>
        <begin position="99"/>
        <end position="145"/>
    </location>
</feature>
<evidence type="ECO:0000256" key="6">
    <source>
        <dbReference type="SAM" id="Phobius"/>
    </source>
</evidence>
<name>A0A8T0D4E8_9TREM</name>
<accession>A0A8T0D4E8</accession>
<feature type="compositionally biased region" description="Basic and acidic residues" evidence="5">
    <location>
        <begin position="129"/>
        <end position="139"/>
    </location>
</feature>
<feature type="transmembrane region" description="Helical" evidence="6">
    <location>
        <begin position="224"/>
        <end position="249"/>
    </location>
</feature>
<reference evidence="8 9" key="1">
    <citation type="submission" date="2019-07" db="EMBL/GenBank/DDBJ databases">
        <title>Annotation for the trematode Paragonimus westermani.</title>
        <authorList>
            <person name="Choi Y.-J."/>
        </authorList>
    </citation>
    <scope>NUCLEOTIDE SEQUENCE [LARGE SCALE GENOMIC DNA]</scope>
    <source>
        <strain evidence="8">180907_Pwestermani</strain>
    </source>
</reference>
<dbReference type="Gene3D" id="1.20.1560.10">
    <property type="entry name" value="ABC transporter type 1, transmembrane domain"/>
    <property type="match status" value="1"/>
</dbReference>
<keyword evidence="3 6" id="KW-1133">Transmembrane helix</keyword>
<proteinExistence type="predicted"/>
<dbReference type="GO" id="GO:0016887">
    <property type="term" value="F:ATP hydrolysis activity"/>
    <property type="evidence" value="ECO:0007669"/>
    <property type="project" value="InterPro"/>
</dbReference>
<dbReference type="EMBL" id="JTDF01017539">
    <property type="protein sequence ID" value="KAF8562733.1"/>
    <property type="molecule type" value="Genomic_DNA"/>
</dbReference>
<dbReference type="PANTHER" id="PTHR43394:SF1">
    <property type="entry name" value="ATP-BINDING CASSETTE SUB-FAMILY B MEMBER 10, MITOCHONDRIAL"/>
    <property type="match status" value="1"/>
</dbReference>
<dbReference type="GO" id="GO:0005743">
    <property type="term" value="C:mitochondrial inner membrane"/>
    <property type="evidence" value="ECO:0007669"/>
    <property type="project" value="TreeGrafter"/>
</dbReference>
<evidence type="ECO:0000256" key="4">
    <source>
        <dbReference type="ARBA" id="ARBA00023136"/>
    </source>
</evidence>
<protein>
    <recommendedName>
        <fullName evidence="7">ABC transmembrane type-1 domain-containing protein</fullName>
    </recommendedName>
</protein>
<dbReference type="InterPro" id="IPR036640">
    <property type="entry name" value="ABC1_TM_sf"/>
</dbReference>
<organism evidence="8 9">
    <name type="scientific">Paragonimus westermani</name>
    <dbReference type="NCBI Taxonomy" id="34504"/>
    <lineage>
        <taxon>Eukaryota</taxon>
        <taxon>Metazoa</taxon>
        <taxon>Spiralia</taxon>
        <taxon>Lophotrochozoa</taxon>
        <taxon>Platyhelminthes</taxon>
        <taxon>Trematoda</taxon>
        <taxon>Digenea</taxon>
        <taxon>Plagiorchiida</taxon>
        <taxon>Troglotremata</taxon>
        <taxon>Troglotrematidae</taxon>
        <taxon>Paragonimus</taxon>
    </lineage>
</organism>
<feature type="transmembrane region" description="Helical" evidence="6">
    <location>
        <begin position="305"/>
        <end position="325"/>
    </location>
</feature>
<sequence length="367" mass="40486">MSGGQKQRIAIARALIRKPKLLLLDEATSALDTRSERVVQEALEKASSGRTVVVVAHRLTTVRNADLILVLDKGVIHESGTHDELVAQNGLYATMLRNQKQTDESATQDEESEEEVHEMAESNSIPEGVWRRDPGRSSDDLGSSSSVRASIISQVVSDQVKKMKKSPIKRLLKINRPELKYIVLGCISAVIAGAVQPSFAILYSEVYSIFPLIRSNPSEADKKTSLICGMMALLGFIRFLSMLAQGYFFGVSGGRLTKRIRALYFECILKQEIGWFDRPENQAGALTANLATQTSRLKLISGSQLGTIMEAVVLAVVSLVIGFVFSWQLTLLFLAFFPLIVISGMFQVCGNQRTFLRLFSVYDCTST</sequence>
<evidence type="ECO:0000256" key="3">
    <source>
        <dbReference type="ARBA" id="ARBA00022989"/>
    </source>
</evidence>
<comment type="subcellular location">
    <subcellularLocation>
        <location evidence="1">Membrane</location>
        <topology evidence="1">Multi-pass membrane protein</topology>
    </subcellularLocation>
</comment>
<evidence type="ECO:0000313" key="9">
    <source>
        <dbReference type="Proteomes" id="UP000699462"/>
    </source>
</evidence>
<gene>
    <name evidence="8" type="ORF">P879_11522</name>
</gene>
<dbReference type="InterPro" id="IPR039421">
    <property type="entry name" value="Type_1_exporter"/>
</dbReference>
<keyword evidence="9" id="KW-1185">Reference proteome</keyword>
<dbReference type="SUPFAM" id="SSF90123">
    <property type="entry name" value="ABC transporter transmembrane region"/>
    <property type="match status" value="1"/>
</dbReference>
<evidence type="ECO:0000313" key="8">
    <source>
        <dbReference type="EMBL" id="KAF8562733.1"/>
    </source>
</evidence>
<feature type="domain" description="ABC transmembrane type-1" evidence="7">
    <location>
        <begin position="183"/>
        <end position="346"/>
    </location>
</feature>
<evidence type="ECO:0000256" key="2">
    <source>
        <dbReference type="ARBA" id="ARBA00022692"/>
    </source>
</evidence>
<comment type="caution">
    <text evidence="8">The sequence shown here is derived from an EMBL/GenBank/DDBJ whole genome shotgun (WGS) entry which is preliminary data.</text>
</comment>
<dbReference type="GO" id="GO:0090374">
    <property type="term" value="P:oligopeptide export from mitochondrion"/>
    <property type="evidence" value="ECO:0007669"/>
    <property type="project" value="TreeGrafter"/>
</dbReference>
<dbReference type="AlphaFoldDB" id="A0A8T0D4E8"/>
<dbReference type="GO" id="GO:0015421">
    <property type="term" value="F:ABC-type oligopeptide transporter activity"/>
    <property type="evidence" value="ECO:0007669"/>
    <property type="project" value="TreeGrafter"/>
</dbReference>
<dbReference type="SUPFAM" id="SSF52540">
    <property type="entry name" value="P-loop containing nucleoside triphosphate hydrolases"/>
    <property type="match status" value="1"/>
</dbReference>
<evidence type="ECO:0000259" key="7">
    <source>
        <dbReference type="PROSITE" id="PS50929"/>
    </source>
</evidence>
<keyword evidence="4 6" id="KW-0472">Membrane</keyword>
<dbReference type="InterPro" id="IPR003439">
    <property type="entry name" value="ABC_transporter-like_ATP-bd"/>
</dbReference>
<dbReference type="Pfam" id="PF00664">
    <property type="entry name" value="ABC_membrane"/>
    <property type="match status" value="1"/>
</dbReference>
<dbReference type="InterPro" id="IPR011527">
    <property type="entry name" value="ABC1_TM_dom"/>
</dbReference>
<keyword evidence="2 6" id="KW-0812">Transmembrane</keyword>
<feature type="transmembrane region" description="Helical" evidence="6">
    <location>
        <begin position="331"/>
        <end position="350"/>
    </location>
</feature>
<dbReference type="Gene3D" id="3.40.50.300">
    <property type="entry name" value="P-loop containing nucleotide triphosphate hydrolases"/>
    <property type="match status" value="1"/>
</dbReference>
<feature type="transmembrane region" description="Helical" evidence="6">
    <location>
        <begin position="179"/>
        <end position="204"/>
    </location>
</feature>
<dbReference type="Proteomes" id="UP000699462">
    <property type="component" value="Unassembled WGS sequence"/>
</dbReference>
<dbReference type="InterPro" id="IPR027417">
    <property type="entry name" value="P-loop_NTPase"/>
</dbReference>
<feature type="compositionally biased region" description="Acidic residues" evidence="5">
    <location>
        <begin position="106"/>
        <end position="116"/>
    </location>
</feature>
<dbReference type="Pfam" id="PF00005">
    <property type="entry name" value="ABC_tran"/>
    <property type="match status" value="1"/>
</dbReference>
<dbReference type="PROSITE" id="PS50929">
    <property type="entry name" value="ABC_TM1F"/>
    <property type="match status" value="1"/>
</dbReference>
<dbReference type="PANTHER" id="PTHR43394">
    <property type="entry name" value="ATP-DEPENDENT PERMEASE MDL1, MITOCHONDRIAL"/>
    <property type="match status" value="1"/>
</dbReference>
<evidence type="ECO:0000256" key="5">
    <source>
        <dbReference type="SAM" id="MobiDB-lite"/>
    </source>
</evidence>
<dbReference type="OrthoDB" id="6500128at2759"/>
<evidence type="ECO:0000256" key="1">
    <source>
        <dbReference type="ARBA" id="ARBA00004141"/>
    </source>
</evidence>